<dbReference type="GO" id="GO:0008934">
    <property type="term" value="F:inositol monophosphate 1-phosphatase activity"/>
    <property type="evidence" value="ECO:0007669"/>
    <property type="project" value="InterPro"/>
</dbReference>
<evidence type="ECO:0000256" key="8">
    <source>
        <dbReference type="RuleBase" id="RU364068"/>
    </source>
</evidence>
<organism evidence="9 10">
    <name type="scientific">Paracandidimonas soli</name>
    <dbReference type="NCBI Taxonomy" id="1917182"/>
    <lineage>
        <taxon>Bacteria</taxon>
        <taxon>Pseudomonadati</taxon>
        <taxon>Pseudomonadota</taxon>
        <taxon>Betaproteobacteria</taxon>
        <taxon>Burkholderiales</taxon>
        <taxon>Alcaligenaceae</taxon>
        <taxon>Paracandidimonas</taxon>
    </lineage>
</organism>
<dbReference type="EC" id="3.1.3.25" evidence="8"/>
<dbReference type="Gene3D" id="3.30.540.10">
    <property type="entry name" value="Fructose-1,6-Bisphosphatase, subunit A, domain 1"/>
    <property type="match status" value="1"/>
</dbReference>
<dbReference type="Pfam" id="PF00459">
    <property type="entry name" value="Inositol_P"/>
    <property type="match status" value="1"/>
</dbReference>
<dbReference type="PRINTS" id="PR01959">
    <property type="entry name" value="SBIMPHPHTASE"/>
</dbReference>
<dbReference type="PRINTS" id="PR00377">
    <property type="entry name" value="IMPHPHTASES"/>
</dbReference>
<dbReference type="InterPro" id="IPR033942">
    <property type="entry name" value="IMPase"/>
</dbReference>
<feature type="binding site" evidence="7">
    <location>
        <position position="91"/>
    </location>
    <ligand>
        <name>Mg(2+)</name>
        <dbReference type="ChEBI" id="CHEBI:18420"/>
        <label>1</label>
        <note>catalytic</note>
    </ligand>
</feature>
<dbReference type="InterPro" id="IPR000760">
    <property type="entry name" value="Inositol_monophosphatase-like"/>
</dbReference>
<keyword evidence="5 8" id="KW-0378">Hydrolase</keyword>
<dbReference type="EMBL" id="SMBX01000013">
    <property type="protein sequence ID" value="TCU93033.1"/>
    <property type="molecule type" value="Genomic_DNA"/>
</dbReference>
<name>A0A4R3UR15_9BURK</name>
<dbReference type="InterPro" id="IPR020550">
    <property type="entry name" value="Inositol_monophosphatase_CS"/>
</dbReference>
<dbReference type="CDD" id="cd01639">
    <property type="entry name" value="IMPase"/>
    <property type="match status" value="1"/>
</dbReference>
<dbReference type="RefSeq" id="WP_132478226.1">
    <property type="nucleotide sequence ID" value="NZ_JBEBWM010000005.1"/>
</dbReference>
<dbReference type="GO" id="GO:0046872">
    <property type="term" value="F:metal ion binding"/>
    <property type="evidence" value="ECO:0007669"/>
    <property type="project" value="UniProtKB-KW"/>
</dbReference>
<feature type="binding site" evidence="7">
    <location>
        <position position="88"/>
    </location>
    <ligand>
        <name>Mg(2+)</name>
        <dbReference type="ChEBI" id="CHEBI:18420"/>
        <label>1</label>
        <note>catalytic</note>
    </ligand>
</feature>
<dbReference type="OrthoDB" id="9785695at2"/>
<dbReference type="InterPro" id="IPR022337">
    <property type="entry name" value="Inositol_monophosphatase_SuhB"/>
</dbReference>
<proteinExistence type="inferred from homology"/>
<evidence type="ECO:0000256" key="5">
    <source>
        <dbReference type="ARBA" id="ARBA00022801"/>
    </source>
</evidence>
<comment type="caution">
    <text evidence="9">The sequence shown here is derived from an EMBL/GenBank/DDBJ whole genome shotgun (WGS) entry which is preliminary data.</text>
</comment>
<evidence type="ECO:0000256" key="7">
    <source>
        <dbReference type="PIRSR" id="PIRSR600760-2"/>
    </source>
</evidence>
<dbReference type="PANTHER" id="PTHR20854">
    <property type="entry name" value="INOSITOL MONOPHOSPHATASE"/>
    <property type="match status" value="1"/>
</dbReference>
<evidence type="ECO:0000256" key="3">
    <source>
        <dbReference type="ARBA" id="ARBA00009759"/>
    </source>
</evidence>
<dbReference type="AlphaFoldDB" id="A0A4R3UR15"/>
<comment type="similarity">
    <text evidence="3 8">Belongs to the inositol monophosphatase superfamily.</text>
</comment>
<evidence type="ECO:0000256" key="6">
    <source>
        <dbReference type="ARBA" id="ARBA00022842"/>
    </source>
</evidence>
<keyword evidence="4 7" id="KW-0479">Metal-binding</keyword>
<evidence type="ECO:0000313" key="9">
    <source>
        <dbReference type="EMBL" id="TCU93033.1"/>
    </source>
</evidence>
<keyword evidence="6 7" id="KW-0460">Magnesium</keyword>
<feature type="binding site" evidence="7">
    <location>
        <position position="67"/>
    </location>
    <ligand>
        <name>Mg(2+)</name>
        <dbReference type="ChEBI" id="CHEBI:18420"/>
        <label>1</label>
        <note>catalytic</note>
    </ligand>
</feature>
<gene>
    <name evidence="9" type="ORF">EV686_11354</name>
</gene>
<dbReference type="PROSITE" id="PS00629">
    <property type="entry name" value="IMP_1"/>
    <property type="match status" value="1"/>
</dbReference>
<dbReference type="FunFam" id="3.30.540.10:FF:000003">
    <property type="entry name" value="Inositol-1-monophosphatase"/>
    <property type="match status" value="1"/>
</dbReference>
<keyword evidence="10" id="KW-1185">Reference proteome</keyword>
<evidence type="ECO:0000256" key="4">
    <source>
        <dbReference type="ARBA" id="ARBA00022723"/>
    </source>
</evidence>
<protein>
    <recommendedName>
        <fullName evidence="8">Inositol-1-monophosphatase</fullName>
        <ecNumber evidence="8">3.1.3.25</ecNumber>
    </recommendedName>
</protein>
<dbReference type="Proteomes" id="UP000294692">
    <property type="component" value="Unassembled WGS sequence"/>
</dbReference>
<dbReference type="GO" id="GO:0046854">
    <property type="term" value="P:phosphatidylinositol phosphate biosynthetic process"/>
    <property type="evidence" value="ECO:0007669"/>
    <property type="project" value="InterPro"/>
</dbReference>
<accession>A0A4R3UR15</accession>
<reference evidence="9 10" key="1">
    <citation type="submission" date="2019-03" db="EMBL/GenBank/DDBJ databases">
        <title>Genomic Encyclopedia of Type Strains, Phase IV (KMG-IV): sequencing the most valuable type-strain genomes for metagenomic binning, comparative biology and taxonomic classification.</title>
        <authorList>
            <person name="Goeker M."/>
        </authorList>
    </citation>
    <scope>NUCLEOTIDE SEQUENCE [LARGE SCALE GENOMIC DNA]</scope>
    <source>
        <strain evidence="9 10">DSM 100048</strain>
    </source>
</reference>
<dbReference type="SUPFAM" id="SSF56655">
    <property type="entry name" value="Carbohydrate phosphatase"/>
    <property type="match status" value="1"/>
</dbReference>
<evidence type="ECO:0000256" key="2">
    <source>
        <dbReference type="ARBA" id="ARBA00001946"/>
    </source>
</evidence>
<dbReference type="InterPro" id="IPR020583">
    <property type="entry name" value="Inositol_monoP_metal-BS"/>
</dbReference>
<feature type="binding site" evidence="7">
    <location>
        <position position="90"/>
    </location>
    <ligand>
        <name>Mg(2+)</name>
        <dbReference type="ChEBI" id="CHEBI:18420"/>
        <label>2</label>
    </ligand>
</feature>
<evidence type="ECO:0000313" key="10">
    <source>
        <dbReference type="Proteomes" id="UP000294692"/>
    </source>
</evidence>
<dbReference type="PROSITE" id="PS00630">
    <property type="entry name" value="IMP_2"/>
    <property type="match status" value="1"/>
</dbReference>
<feature type="binding site" evidence="7">
    <location>
        <position position="213"/>
    </location>
    <ligand>
        <name>Mg(2+)</name>
        <dbReference type="ChEBI" id="CHEBI:18420"/>
        <label>1</label>
        <note>catalytic</note>
    </ligand>
</feature>
<sequence>MHPMLNTAVKAARRAGAIINRASLDLDRLQVARKGPKNYVTEVDRAAEDAIIDILRTAYPDHGFHGEETGLHPAQGGNDEPEYQWVIDPLDGTTNFIHGFPVYAVSIALLHRGQAVQAVVHDPSSNDIFTASRGGGAFLNDRRIRVSGQTRYHDALLGAHVPWRAEGKQGERFAELLGNCASARRMGSTVLDLAYVASGRLDGFCGINLKPWDLAAGGLLVLEAGGLIGDFDGEQGWMESGSVIAATPRIFPQMLAHVNPAED</sequence>
<comment type="catalytic activity">
    <reaction evidence="1 8">
        <text>a myo-inositol phosphate + H2O = myo-inositol + phosphate</text>
        <dbReference type="Rhea" id="RHEA:24056"/>
        <dbReference type="ChEBI" id="CHEBI:15377"/>
        <dbReference type="ChEBI" id="CHEBI:17268"/>
        <dbReference type="ChEBI" id="CHEBI:43474"/>
        <dbReference type="ChEBI" id="CHEBI:84139"/>
        <dbReference type="EC" id="3.1.3.25"/>
    </reaction>
</comment>
<dbReference type="Gene3D" id="3.40.190.80">
    <property type="match status" value="1"/>
</dbReference>
<evidence type="ECO:0000256" key="1">
    <source>
        <dbReference type="ARBA" id="ARBA00001033"/>
    </source>
</evidence>
<dbReference type="GO" id="GO:0006020">
    <property type="term" value="P:inositol metabolic process"/>
    <property type="evidence" value="ECO:0007669"/>
    <property type="project" value="TreeGrafter"/>
</dbReference>
<dbReference type="GO" id="GO:0007165">
    <property type="term" value="P:signal transduction"/>
    <property type="evidence" value="ECO:0007669"/>
    <property type="project" value="TreeGrafter"/>
</dbReference>
<dbReference type="PANTHER" id="PTHR20854:SF4">
    <property type="entry name" value="INOSITOL-1-MONOPHOSPHATASE-RELATED"/>
    <property type="match status" value="1"/>
</dbReference>
<comment type="cofactor">
    <cofactor evidence="2 7 8">
        <name>Mg(2+)</name>
        <dbReference type="ChEBI" id="CHEBI:18420"/>
    </cofactor>
</comment>